<organism evidence="2 3">
    <name type="scientific">Sphaerospermopsis reniformis</name>
    <dbReference type="NCBI Taxonomy" id="531300"/>
    <lineage>
        <taxon>Bacteria</taxon>
        <taxon>Bacillati</taxon>
        <taxon>Cyanobacteriota</taxon>
        <taxon>Cyanophyceae</taxon>
        <taxon>Nostocales</taxon>
        <taxon>Aphanizomenonaceae</taxon>
        <taxon>Sphaerospermopsis</taxon>
    </lineage>
</organism>
<dbReference type="InterPro" id="IPR052919">
    <property type="entry name" value="TA_system_RNase"/>
</dbReference>
<evidence type="ECO:0000259" key="1">
    <source>
        <dbReference type="Pfam" id="PF01850"/>
    </source>
</evidence>
<gene>
    <name evidence="2" type="ORF">SR1949_37720</name>
</gene>
<dbReference type="InterPro" id="IPR002716">
    <property type="entry name" value="PIN_dom"/>
</dbReference>
<proteinExistence type="predicted"/>
<dbReference type="Proteomes" id="UP000300142">
    <property type="component" value="Unassembled WGS sequence"/>
</dbReference>
<dbReference type="Gene3D" id="3.40.50.1010">
    <property type="entry name" value="5'-nuclease"/>
    <property type="match status" value="1"/>
</dbReference>
<protein>
    <recommendedName>
        <fullName evidence="1">PIN domain-containing protein</fullName>
    </recommendedName>
</protein>
<accession>A0A480A953</accession>
<sequence length="129" mass="14958">MIVLDTHIWVWWVQNDSRLTQQQKQWLKDYESDGLGVSILSCWEVAKLVEKNRLILPLDIDKWLEFALAYPGVKLLNLSLPIIVDSTQLNGFHSDPFDQLIVATARFYDCFLLTADAKILNYPHVKTLK</sequence>
<keyword evidence="3" id="KW-1185">Reference proteome</keyword>
<reference evidence="3" key="1">
    <citation type="submission" date="2019-02" db="EMBL/GenBank/DDBJ databases">
        <title>Draft genome sequence of Sphaerospermopsis reniformis NIES-1949.</title>
        <authorList>
            <person name="Yamaguchi H."/>
            <person name="Suzuki S."/>
            <person name="Kawachi M."/>
        </authorList>
    </citation>
    <scope>NUCLEOTIDE SEQUENCE [LARGE SCALE GENOMIC DNA]</scope>
    <source>
        <strain evidence="3">NIES-1949</strain>
    </source>
</reference>
<comment type="caution">
    <text evidence="2">The sequence shown here is derived from an EMBL/GenBank/DDBJ whole genome shotgun (WGS) entry which is preliminary data.</text>
</comment>
<dbReference type="InterPro" id="IPR029060">
    <property type="entry name" value="PIN-like_dom_sf"/>
</dbReference>
<dbReference type="SUPFAM" id="SSF88723">
    <property type="entry name" value="PIN domain-like"/>
    <property type="match status" value="1"/>
</dbReference>
<dbReference type="CDD" id="cd09872">
    <property type="entry name" value="PIN_Sll0205-like"/>
    <property type="match status" value="1"/>
</dbReference>
<evidence type="ECO:0000313" key="3">
    <source>
        <dbReference type="Proteomes" id="UP000300142"/>
    </source>
</evidence>
<dbReference type="PANTHER" id="PTHR36173:SF1">
    <property type="entry name" value="RIBONUCLEASE VAPC22"/>
    <property type="match status" value="1"/>
</dbReference>
<dbReference type="Pfam" id="PF01850">
    <property type="entry name" value="PIN"/>
    <property type="match status" value="1"/>
</dbReference>
<dbReference type="RefSeq" id="WP_137668479.1">
    <property type="nucleotide sequence ID" value="NZ_BJCE01000160.1"/>
</dbReference>
<dbReference type="InterPro" id="IPR041705">
    <property type="entry name" value="PIN_Sll0205"/>
</dbReference>
<dbReference type="EMBL" id="BJCE01000160">
    <property type="protein sequence ID" value="GCL38654.1"/>
    <property type="molecule type" value="Genomic_DNA"/>
</dbReference>
<evidence type="ECO:0000313" key="2">
    <source>
        <dbReference type="EMBL" id="GCL38654.1"/>
    </source>
</evidence>
<dbReference type="PANTHER" id="PTHR36173">
    <property type="entry name" value="RIBONUCLEASE VAPC16-RELATED"/>
    <property type="match status" value="1"/>
</dbReference>
<name>A0A480A953_9CYAN</name>
<feature type="domain" description="PIN" evidence="1">
    <location>
        <begin position="2"/>
        <end position="122"/>
    </location>
</feature>
<dbReference type="AlphaFoldDB" id="A0A480A953"/>